<accession>I4YFR0</accession>
<keyword evidence="2" id="KW-0812">Transmembrane</keyword>
<feature type="transmembrane region" description="Helical" evidence="2">
    <location>
        <begin position="74"/>
        <end position="95"/>
    </location>
</feature>
<evidence type="ECO:0000256" key="2">
    <source>
        <dbReference type="SAM" id="Phobius"/>
    </source>
</evidence>
<feature type="compositionally biased region" description="Basic and acidic residues" evidence="1">
    <location>
        <begin position="22"/>
        <end position="33"/>
    </location>
</feature>
<dbReference type="AlphaFoldDB" id="I4YFR0"/>
<protein>
    <submittedName>
        <fullName evidence="3">Uncharacterized protein</fullName>
    </submittedName>
</protein>
<dbReference type="GeneID" id="18473644"/>
<keyword evidence="4" id="KW-1185">Reference proteome</keyword>
<dbReference type="Proteomes" id="UP000005242">
    <property type="component" value="Unassembled WGS sequence"/>
</dbReference>
<proteinExistence type="predicted"/>
<gene>
    <name evidence="3" type="ORF">WALSEDRAFT_59949</name>
</gene>
<feature type="region of interest" description="Disordered" evidence="1">
    <location>
        <begin position="1"/>
        <end position="46"/>
    </location>
</feature>
<evidence type="ECO:0000313" key="4">
    <source>
        <dbReference type="Proteomes" id="UP000005242"/>
    </source>
</evidence>
<dbReference type="HOGENOM" id="CLU_2086662_0_0_1"/>
<dbReference type="InParanoid" id="I4YFR0"/>
<name>I4YFR0_WALMC</name>
<dbReference type="EMBL" id="JH668227">
    <property type="protein sequence ID" value="EIM22802.1"/>
    <property type="molecule type" value="Genomic_DNA"/>
</dbReference>
<evidence type="ECO:0000313" key="3">
    <source>
        <dbReference type="EMBL" id="EIM22802.1"/>
    </source>
</evidence>
<evidence type="ECO:0000256" key="1">
    <source>
        <dbReference type="SAM" id="MobiDB-lite"/>
    </source>
</evidence>
<keyword evidence="2" id="KW-0472">Membrane</keyword>
<organism evidence="3 4">
    <name type="scientific">Wallemia mellicola (strain ATCC MYA-4683 / CBS 633.66)</name>
    <name type="common">Wallemia sebi (CBS 633.66)</name>
    <dbReference type="NCBI Taxonomy" id="671144"/>
    <lineage>
        <taxon>Eukaryota</taxon>
        <taxon>Fungi</taxon>
        <taxon>Dikarya</taxon>
        <taxon>Basidiomycota</taxon>
        <taxon>Wallemiomycotina</taxon>
        <taxon>Wallemiomycetes</taxon>
        <taxon>Wallemiales</taxon>
        <taxon>Wallemiaceae</taxon>
        <taxon>Wallemia</taxon>
    </lineage>
</organism>
<dbReference type="RefSeq" id="XP_006957456.1">
    <property type="nucleotide sequence ID" value="XM_006957394.1"/>
</dbReference>
<feature type="compositionally biased region" description="Polar residues" evidence="1">
    <location>
        <begin position="1"/>
        <end position="20"/>
    </location>
</feature>
<sequence length="117" mass="12794">MSQYIANTKPSHNDGMNQPADQFRKSKYEEREVPPPGGLGTAKTYTAPEGMKGDNFMKFIDSKGGKPIKNINKLFRGSTLILMILGMALVSAVSARTGDNQYYINTKVLGQNHKGGL</sequence>
<dbReference type="KEGG" id="wse:WALSEDRAFT_59949"/>
<keyword evidence="2" id="KW-1133">Transmembrane helix</keyword>
<reference evidence="3 4" key="1">
    <citation type="journal article" date="2012" name="Fungal Genet. Biol.">
        <title>The genome of the xerotolerant mold Wallemia sebi reveals adaptations to osmotic stress and suggests cryptic sexual reproduction.</title>
        <authorList>
            <person name="Padamsee M."/>
            <person name="Kumar T.K.A."/>
            <person name="Riley R."/>
            <person name="Binder M."/>
            <person name="Boyd A."/>
            <person name="Calvo A.M."/>
            <person name="Furukawa K."/>
            <person name="Hesse C."/>
            <person name="Hohmann S."/>
            <person name="James T.Y."/>
            <person name="LaButti K."/>
            <person name="Lapidus A."/>
            <person name="Lindquist E."/>
            <person name="Lucas S."/>
            <person name="Miller K."/>
            <person name="Shantappa S."/>
            <person name="Grigoriev I.V."/>
            <person name="Hibbett D.S."/>
            <person name="McLaughlin D.J."/>
            <person name="Spatafora J.W."/>
            <person name="Aime M.C."/>
        </authorList>
    </citation>
    <scope>NUCLEOTIDE SEQUENCE [LARGE SCALE GENOMIC DNA]</scope>
    <source>
        <strain evidence="4">ATCC MYA-4683 / CBS 633.66</strain>
    </source>
</reference>